<proteinExistence type="predicted"/>
<sequence>KVNTTVAVNLRITSITFTIGLSDNTSKEYQEFEVNFKLEMKGFYKDLPGYKDVIIIQLSQGSVYVDHEVIVEAEYSENNSVIKQYEEILQKVNQTLENSRNIDCTGESNER</sequence>
<dbReference type="InterPro" id="IPR036364">
    <property type="entry name" value="SEA_dom_sf"/>
</dbReference>
<keyword evidence="3" id="KW-1185">Reference proteome</keyword>
<dbReference type="PANTHER" id="PTHR37999:SF4">
    <property type="entry name" value="MUCIN-3B-LIKE"/>
    <property type="match status" value="1"/>
</dbReference>
<protein>
    <recommendedName>
        <fullName evidence="1">SEA domain-containing protein</fullName>
    </recommendedName>
</protein>
<dbReference type="EMBL" id="CAKOES020000111">
    <property type="protein sequence ID" value="CAH2329948.1"/>
    <property type="molecule type" value="Genomic_DNA"/>
</dbReference>
<organism evidence="2 3">
    <name type="scientific">Pelobates cultripes</name>
    <name type="common">Western spadefoot toad</name>
    <dbReference type="NCBI Taxonomy" id="61616"/>
    <lineage>
        <taxon>Eukaryota</taxon>
        <taxon>Metazoa</taxon>
        <taxon>Chordata</taxon>
        <taxon>Craniata</taxon>
        <taxon>Vertebrata</taxon>
        <taxon>Euteleostomi</taxon>
        <taxon>Amphibia</taxon>
        <taxon>Batrachia</taxon>
        <taxon>Anura</taxon>
        <taxon>Pelobatoidea</taxon>
        <taxon>Pelobatidae</taxon>
        <taxon>Pelobates</taxon>
    </lineage>
</organism>
<dbReference type="Gene3D" id="3.30.70.960">
    <property type="entry name" value="SEA domain"/>
    <property type="match status" value="1"/>
</dbReference>
<dbReference type="InterPro" id="IPR000082">
    <property type="entry name" value="SEA_dom"/>
</dbReference>
<dbReference type="PROSITE" id="PS50024">
    <property type="entry name" value="SEA"/>
    <property type="match status" value="1"/>
</dbReference>
<dbReference type="Proteomes" id="UP001295444">
    <property type="component" value="Unassembled WGS sequence"/>
</dbReference>
<dbReference type="InterPro" id="IPR053311">
    <property type="entry name" value="Mucosal_Integrity_Assoc"/>
</dbReference>
<gene>
    <name evidence="2" type="ORF">PECUL_23A050378</name>
</gene>
<evidence type="ECO:0000259" key="1">
    <source>
        <dbReference type="PROSITE" id="PS50024"/>
    </source>
</evidence>
<feature type="domain" description="SEA" evidence="1">
    <location>
        <begin position="2"/>
        <end position="111"/>
    </location>
</feature>
<accession>A0AAD1WWT1</accession>
<dbReference type="AlphaFoldDB" id="A0AAD1WWT1"/>
<dbReference type="SUPFAM" id="SSF82671">
    <property type="entry name" value="SEA domain"/>
    <property type="match status" value="1"/>
</dbReference>
<evidence type="ECO:0000313" key="2">
    <source>
        <dbReference type="EMBL" id="CAH2329948.1"/>
    </source>
</evidence>
<reference evidence="2" key="1">
    <citation type="submission" date="2022-03" db="EMBL/GenBank/DDBJ databases">
        <authorList>
            <person name="Alioto T."/>
            <person name="Alioto T."/>
            <person name="Gomez Garrido J."/>
        </authorList>
    </citation>
    <scope>NUCLEOTIDE SEQUENCE</scope>
</reference>
<name>A0AAD1WWT1_PELCU</name>
<evidence type="ECO:0000313" key="3">
    <source>
        <dbReference type="Proteomes" id="UP001295444"/>
    </source>
</evidence>
<feature type="non-terminal residue" evidence="2">
    <location>
        <position position="111"/>
    </location>
</feature>
<dbReference type="PANTHER" id="PTHR37999">
    <property type="entry name" value="MUCIN-17"/>
    <property type="match status" value="1"/>
</dbReference>
<comment type="caution">
    <text evidence="2">The sequence shown here is derived from an EMBL/GenBank/DDBJ whole genome shotgun (WGS) entry which is preliminary data.</text>
</comment>
<dbReference type="Pfam" id="PF01390">
    <property type="entry name" value="SEA"/>
    <property type="match status" value="1"/>
</dbReference>